<dbReference type="PANTHER" id="PTHR38743">
    <property type="entry name" value="SIMILAR TO GLYOXYLASE I FAMILY PROTEIN"/>
    <property type="match status" value="1"/>
</dbReference>
<evidence type="ECO:0000313" key="3">
    <source>
        <dbReference type="Proteomes" id="UP000179807"/>
    </source>
</evidence>
<feature type="domain" description="DUF2314" evidence="1">
    <location>
        <begin position="12"/>
        <end position="112"/>
    </location>
</feature>
<reference evidence="2" key="1">
    <citation type="submission" date="2016-10" db="EMBL/GenBank/DDBJ databases">
        <authorList>
            <person name="Benchimol M."/>
            <person name="Almeida L.G."/>
            <person name="Vasconcelos A.T."/>
            <person name="Perreira-Neves A."/>
            <person name="Rosa I.A."/>
            <person name="Tasca T."/>
            <person name="Bogo M.R."/>
            <person name="de Souza W."/>
        </authorList>
    </citation>
    <scope>NUCLEOTIDE SEQUENCE [LARGE SCALE GENOMIC DNA]</scope>
    <source>
        <strain evidence="2">K</strain>
    </source>
</reference>
<dbReference type="VEuPathDB" id="TrichDB:TRFO_04776"/>
<organism evidence="2 3">
    <name type="scientific">Tritrichomonas foetus</name>
    <dbReference type="NCBI Taxonomy" id="1144522"/>
    <lineage>
        <taxon>Eukaryota</taxon>
        <taxon>Metamonada</taxon>
        <taxon>Parabasalia</taxon>
        <taxon>Tritrichomonadida</taxon>
        <taxon>Tritrichomonadidae</taxon>
        <taxon>Tritrichomonas</taxon>
    </lineage>
</organism>
<accession>A0A1J4KCN8</accession>
<dbReference type="PANTHER" id="PTHR38743:SF2">
    <property type="entry name" value="DUF2185 DOMAIN-CONTAINING PROTEIN"/>
    <property type="match status" value="1"/>
</dbReference>
<keyword evidence="3" id="KW-1185">Reference proteome</keyword>
<name>A0A1J4KCN8_9EUKA</name>
<sequence>MNIDEKPISYTLTDAIQMHKEFPRTFLIPTKSEIKRLKVGDMVKLFFQTKDEFYNKEDESIFDTERMWVELISIDDNYQNFTGILANQPICTPYLDMDDIVHFQSNHICATMLPYDIAKIDVNMSCMISQRAFNEKFVDFAIRKKDTGDGESGWLFFYDRNEYDHWRNESLQSNDKKCEMTQVKVSTATHQISSLEILVEKEPGIYIFSENEGDYISI</sequence>
<evidence type="ECO:0000313" key="2">
    <source>
        <dbReference type="EMBL" id="OHT08704.1"/>
    </source>
</evidence>
<dbReference type="RefSeq" id="XP_068361840.1">
    <property type="nucleotide sequence ID" value="XM_068492098.1"/>
</dbReference>
<proteinExistence type="predicted"/>
<dbReference type="AlphaFoldDB" id="A0A1J4KCN8"/>
<dbReference type="Pfam" id="PF10077">
    <property type="entry name" value="DUF2314"/>
    <property type="match status" value="1"/>
</dbReference>
<evidence type="ECO:0000259" key="1">
    <source>
        <dbReference type="Pfam" id="PF10077"/>
    </source>
</evidence>
<comment type="caution">
    <text evidence="2">The sequence shown here is derived from an EMBL/GenBank/DDBJ whole genome shotgun (WGS) entry which is preliminary data.</text>
</comment>
<gene>
    <name evidence="2" type="ORF">TRFO_04776</name>
</gene>
<dbReference type="InterPro" id="IPR018756">
    <property type="entry name" value="DUF2314"/>
</dbReference>
<dbReference type="GeneID" id="94826802"/>
<dbReference type="Proteomes" id="UP000179807">
    <property type="component" value="Unassembled WGS sequence"/>
</dbReference>
<dbReference type="EMBL" id="MLAK01000660">
    <property type="protein sequence ID" value="OHT08704.1"/>
    <property type="molecule type" value="Genomic_DNA"/>
</dbReference>
<protein>
    <recommendedName>
        <fullName evidence="1">DUF2314 domain-containing protein</fullName>
    </recommendedName>
</protein>